<dbReference type="PANTHER" id="PTHR23084:SF263">
    <property type="entry name" value="MORN REPEAT-CONTAINING PROTEIN 1"/>
    <property type="match status" value="1"/>
</dbReference>
<accession>A0A382XTJ8</accession>
<dbReference type="Gene3D" id="2.20.110.10">
    <property type="entry name" value="Histone H3 K4-specific methyltransferase SET7/9 N-terminal domain"/>
    <property type="match status" value="1"/>
</dbReference>
<organism evidence="2">
    <name type="scientific">marine metagenome</name>
    <dbReference type="NCBI Taxonomy" id="408172"/>
    <lineage>
        <taxon>unclassified sequences</taxon>
        <taxon>metagenomes</taxon>
        <taxon>ecological metagenomes</taxon>
    </lineage>
</organism>
<gene>
    <name evidence="2" type="ORF">METZ01_LOCUS427301</name>
</gene>
<reference evidence="2" key="1">
    <citation type="submission" date="2018-05" db="EMBL/GenBank/DDBJ databases">
        <authorList>
            <person name="Lanie J.A."/>
            <person name="Ng W.-L."/>
            <person name="Kazmierczak K.M."/>
            <person name="Andrzejewski T.M."/>
            <person name="Davidsen T.M."/>
            <person name="Wayne K.J."/>
            <person name="Tettelin H."/>
            <person name="Glass J.I."/>
            <person name="Rusch D."/>
            <person name="Podicherti R."/>
            <person name="Tsui H.-C.T."/>
            <person name="Winkler M.E."/>
        </authorList>
    </citation>
    <scope>NUCLEOTIDE SEQUENCE</scope>
</reference>
<keyword evidence="1" id="KW-0677">Repeat</keyword>
<sequence length="72" mass="7953">MSKKKEILSLGEELSDGFGKLTFPNGDKYEGEWKDGGINGQGTMIFENGGKYLGEWKNGRINGLGILILSEW</sequence>
<dbReference type="EMBL" id="UINC01170416">
    <property type="protein sequence ID" value="SVD74447.1"/>
    <property type="molecule type" value="Genomic_DNA"/>
</dbReference>
<name>A0A382XTJ8_9ZZZZ</name>
<evidence type="ECO:0008006" key="3">
    <source>
        <dbReference type="Google" id="ProtNLM"/>
    </source>
</evidence>
<dbReference type="SUPFAM" id="SSF82185">
    <property type="entry name" value="Histone H3 K4-specific methyltransferase SET7/9 N-terminal domain"/>
    <property type="match status" value="1"/>
</dbReference>
<dbReference type="InterPro" id="IPR003409">
    <property type="entry name" value="MORN"/>
</dbReference>
<protein>
    <recommendedName>
        <fullName evidence="3">MORN repeat-containing protein</fullName>
    </recommendedName>
</protein>
<dbReference type="PANTHER" id="PTHR23084">
    <property type="entry name" value="PHOSPHATIDYLINOSITOL-4-PHOSPHATE 5-KINASE RELATED"/>
    <property type="match status" value="1"/>
</dbReference>
<evidence type="ECO:0000256" key="1">
    <source>
        <dbReference type="ARBA" id="ARBA00022737"/>
    </source>
</evidence>
<dbReference type="SMART" id="SM00698">
    <property type="entry name" value="MORN"/>
    <property type="match status" value="2"/>
</dbReference>
<evidence type="ECO:0000313" key="2">
    <source>
        <dbReference type="EMBL" id="SVD74447.1"/>
    </source>
</evidence>
<proteinExistence type="predicted"/>
<dbReference type="Pfam" id="PF02493">
    <property type="entry name" value="MORN"/>
    <property type="match status" value="3"/>
</dbReference>
<dbReference type="AlphaFoldDB" id="A0A382XTJ8"/>
<feature type="non-terminal residue" evidence="2">
    <location>
        <position position="72"/>
    </location>
</feature>